<name>A0A2U2XBF8_9FLAO</name>
<keyword evidence="3" id="KW-1185">Reference proteome</keyword>
<accession>A0A2U2XBF8</accession>
<organism evidence="2 3">
    <name type="scientific">Brumimicrobium oceani</name>
    <dbReference type="NCBI Taxonomy" id="2100725"/>
    <lineage>
        <taxon>Bacteria</taxon>
        <taxon>Pseudomonadati</taxon>
        <taxon>Bacteroidota</taxon>
        <taxon>Flavobacteriia</taxon>
        <taxon>Flavobacteriales</taxon>
        <taxon>Crocinitomicaceae</taxon>
        <taxon>Brumimicrobium</taxon>
    </lineage>
</organism>
<sequence length="222" mass="24590">MKKTATILGATGLIGGHLLEILKKETFYDEVRVISRRPLEINHPKVSVVVINFDDEPQFKAAIDGSSVVFCAIGTTQKKVKGDKKLYRKIDFDIPVNAAKHCVKYECKQFLIVSSLGADSIKSGFYLKLKGEVEDALKAKVQSPVGLDSLSIFRPSLLLGERSESRFAEGIGQFFGKALKFLMPGNSKPIEGENVAKAMVEVAKLNKKGVEVYHYKEMKAFF</sequence>
<dbReference type="InterPro" id="IPR016040">
    <property type="entry name" value="NAD(P)-bd_dom"/>
</dbReference>
<dbReference type="EMBL" id="QFRJ01000008">
    <property type="protein sequence ID" value="PWH85122.1"/>
    <property type="molecule type" value="Genomic_DNA"/>
</dbReference>
<evidence type="ECO:0000259" key="1">
    <source>
        <dbReference type="Pfam" id="PF13460"/>
    </source>
</evidence>
<dbReference type="Pfam" id="PF13460">
    <property type="entry name" value="NAD_binding_10"/>
    <property type="match status" value="1"/>
</dbReference>
<dbReference type="AlphaFoldDB" id="A0A2U2XBF8"/>
<evidence type="ECO:0000313" key="3">
    <source>
        <dbReference type="Proteomes" id="UP000245370"/>
    </source>
</evidence>
<reference evidence="2 3" key="2">
    <citation type="submission" date="2018-05" db="EMBL/GenBank/DDBJ databases">
        <authorList>
            <person name="Lanie J.A."/>
            <person name="Ng W.-L."/>
            <person name="Kazmierczak K.M."/>
            <person name="Andrzejewski T.M."/>
            <person name="Davidsen T.M."/>
            <person name="Wayne K.J."/>
            <person name="Tettelin H."/>
            <person name="Glass J.I."/>
            <person name="Rusch D."/>
            <person name="Podicherti R."/>
            <person name="Tsui H.-C.T."/>
            <person name="Winkler M.E."/>
        </authorList>
    </citation>
    <scope>NUCLEOTIDE SEQUENCE [LARGE SCALE GENOMIC DNA]</scope>
    <source>
        <strain evidence="2 3">C305</strain>
    </source>
</reference>
<dbReference type="PANTHER" id="PTHR14097:SF7">
    <property type="entry name" value="OXIDOREDUCTASE HTATIP2"/>
    <property type="match status" value="1"/>
</dbReference>
<gene>
    <name evidence="2" type="ORF">DIT68_10830</name>
</gene>
<dbReference type="Proteomes" id="UP000245370">
    <property type="component" value="Unassembled WGS sequence"/>
</dbReference>
<feature type="domain" description="NAD(P)-binding" evidence="1">
    <location>
        <begin position="9"/>
        <end position="141"/>
    </location>
</feature>
<dbReference type="Gene3D" id="3.40.50.720">
    <property type="entry name" value="NAD(P)-binding Rossmann-like Domain"/>
    <property type="match status" value="1"/>
</dbReference>
<dbReference type="OrthoDB" id="9798632at2"/>
<dbReference type="PANTHER" id="PTHR14097">
    <property type="entry name" value="OXIDOREDUCTASE HTATIP2"/>
    <property type="match status" value="1"/>
</dbReference>
<evidence type="ECO:0000313" key="2">
    <source>
        <dbReference type="EMBL" id="PWH85122.1"/>
    </source>
</evidence>
<protein>
    <submittedName>
        <fullName evidence="2">Segregation protein B</fullName>
    </submittedName>
</protein>
<comment type="caution">
    <text evidence="2">The sequence shown here is derived from an EMBL/GenBank/DDBJ whole genome shotgun (WGS) entry which is preliminary data.</text>
</comment>
<dbReference type="RefSeq" id="WP_109359824.1">
    <property type="nucleotide sequence ID" value="NZ_QFRJ01000008.1"/>
</dbReference>
<proteinExistence type="predicted"/>
<dbReference type="SUPFAM" id="SSF51735">
    <property type="entry name" value="NAD(P)-binding Rossmann-fold domains"/>
    <property type="match status" value="1"/>
</dbReference>
<reference evidence="2 3" key="1">
    <citation type="submission" date="2018-05" db="EMBL/GenBank/DDBJ databases">
        <title>Brumimicrobium oceani sp. nov., isolated from coastal sediment.</title>
        <authorList>
            <person name="Kou Y."/>
        </authorList>
    </citation>
    <scope>NUCLEOTIDE SEQUENCE [LARGE SCALE GENOMIC DNA]</scope>
    <source>
        <strain evidence="2 3">C305</strain>
    </source>
</reference>
<dbReference type="InterPro" id="IPR036291">
    <property type="entry name" value="NAD(P)-bd_dom_sf"/>
</dbReference>